<feature type="transmembrane region" description="Helical" evidence="1">
    <location>
        <begin position="83"/>
        <end position="99"/>
    </location>
</feature>
<dbReference type="AlphaFoldDB" id="A0A7V5PPV1"/>
<sequence length="147" mass="16196">MLIWVLLIIMAPILAAMKSVPLRMAGSAIYFFMDPVCHQLPQRSLFIGGLPMAVCARCFAIYSGGLAMFAVAAIGKNFRPYEFKIYGTLFSFLIVYFFLEKAGVIPDLTEIRMLSGFIGGWLIFRLLLEAIIGARPSGYVLKGDSVG</sequence>
<dbReference type="Pfam" id="PF09858">
    <property type="entry name" value="DUF2085"/>
    <property type="match status" value="1"/>
</dbReference>
<protein>
    <submittedName>
        <fullName evidence="2">DUF2085 domain-containing protein</fullName>
    </submittedName>
</protein>
<evidence type="ECO:0000256" key="1">
    <source>
        <dbReference type="SAM" id="Phobius"/>
    </source>
</evidence>
<evidence type="ECO:0000313" key="2">
    <source>
        <dbReference type="EMBL" id="HHJ52896.1"/>
    </source>
</evidence>
<name>A0A7V5PPV1_CALAY</name>
<comment type="caution">
    <text evidence="2">The sequence shown here is derived from an EMBL/GenBank/DDBJ whole genome shotgun (WGS) entry which is preliminary data.</text>
</comment>
<dbReference type="Proteomes" id="UP000886124">
    <property type="component" value="Unassembled WGS sequence"/>
</dbReference>
<keyword evidence="1" id="KW-0472">Membrane</keyword>
<keyword evidence="1" id="KW-1133">Transmembrane helix</keyword>
<feature type="transmembrane region" description="Helical" evidence="1">
    <location>
        <begin position="111"/>
        <end position="128"/>
    </location>
</feature>
<reference evidence="2" key="1">
    <citation type="journal article" date="2020" name="mSystems">
        <title>Genome- and Community-Level Interaction Insights into Carbon Utilization and Element Cycling Functions of Hydrothermarchaeota in Hydrothermal Sediment.</title>
        <authorList>
            <person name="Zhou Z."/>
            <person name="Liu Y."/>
            <person name="Xu W."/>
            <person name="Pan J."/>
            <person name="Luo Z.H."/>
            <person name="Li M."/>
        </authorList>
    </citation>
    <scope>NUCLEOTIDE SEQUENCE [LARGE SCALE GENOMIC DNA]</scope>
    <source>
        <strain evidence="2">HyVt-527</strain>
    </source>
</reference>
<accession>A0A7V5PPV1</accession>
<gene>
    <name evidence="2" type="ORF">ENJ89_06850</name>
</gene>
<organism evidence="2">
    <name type="scientific">Caldithrix abyssi</name>
    <dbReference type="NCBI Taxonomy" id="187145"/>
    <lineage>
        <taxon>Bacteria</taxon>
        <taxon>Pseudomonadati</taxon>
        <taxon>Calditrichota</taxon>
        <taxon>Calditrichia</taxon>
        <taxon>Calditrichales</taxon>
        <taxon>Calditrichaceae</taxon>
        <taxon>Caldithrix</taxon>
    </lineage>
</organism>
<proteinExistence type="predicted"/>
<feature type="transmembrane region" description="Helical" evidence="1">
    <location>
        <begin position="49"/>
        <end position="71"/>
    </location>
</feature>
<keyword evidence="1" id="KW-0812">Transmembrane</keyword>
<dbReference type="EMBL" id="DROD01000455">
    <property type="protein sequence ID" value="HHJ52896.1"/>
    <property type="molecule type" value="Genomic_DNA"/>
</dbReference>
<dbReference type="InterPro" id="IPR019206">
    <property type="entry name" value="DUF2085_TM"/>
</dbReference>